<keyword evidence="2" id="KW-0597">Phosphoprotein</keyword>
<feature type="region of interest" description="Disordered" evidence="10">
    <location>
        <begin position="657"/>
        <end position="780"/>
    </location>
</feature>
<dbReference type="SUPFAM" id="SSF56112">
    <property type="entry name" value="Protein kinase-like (PK-like)"/>
    <property type="match status" value="1"/>
</dbReference>
<keyword evidence="6 9" id="KW-0067">ATP-binding</keyword>
<keyword evidence="8" id="KW-0829">Tyrosine-protein kinase</keyword>
<evidence type="ECO:0000259" key="11">
    <source>
        <dbReference type="PROSITE" id="PS50011"/>
    </source>
</evidence>
<evidence type="ECO:0000256" key="1">
    <source>
        <dbReference type="ARBA" id="ARBA00011903"/>
    </source>
</evidence>
<dbReference type="InterPro" id="IPR000719">
    <property type="entry name" value="Prot_kinase_dom"/>
</dbReference>
<dbReference type="PROSITE" id="PS50011">
    <property type="entry name" value="PROTEIN_KINASE_DOM"/>
    <property type="match status" value="1"/>
</dbReference>
<dbReference type="GO" id="GO:0005524">
    <property type="term" value="F:ATP binding"/>
    <property type="evidence" value="ECO:0007669"/>
    <property type="project" value="UniProtKB-UniRule"/>
</dbReference>
<organism evidence="12 13">
    <name type="scientific">Macrostomum lignano</name>
    <dbReference type="NCBI Taxonomy" id="282301"/>
    <lineage>
        <taxon>Eukaryota</taxon>
        <taxon>Metazoa</taxon>
        <taxon>Spiralia</taxon>
        <taxon>Lophotrochozoa</taxon>
        <taxon>Platyhelminthes</taxon>
        <taxon>Rhabditophora</taxon>
        <taxon>Macrostomorpha</taxon>
        <taxon>Macrostomida</taxon>
        <taxon>Macrostomidae</taxon>
        <taxon>Macrostomum</taxon>
    </lineage>
</organism>
<feature type="compositionally biased region" description="Basic residues" evidence="10">
    <location>
        <begin position="485"/>
        <end position="495"/>
    </location>
</feature>
<dbReference type="PROSITE" id="PS00107">
    <property type="entry name" value="PROTEIN_KINASE_ATP"/>
    <property type="match status" value="1"/>
</dbReference>
<dbReference type="FunFam" id="3.30.200.20:FF:000037">
    <property type="entry name" value="Tyrosine-protein kinase"/>
    <property type="match status" value="1"/>
</dbReference>
<dbReference type="PRINTS" id="PR00109">
    <property type="entry name" value="TYRKINASE"/>
</dbReference>
<dbReference type="InterPro" id="IPR050198">
    <property type="entry name" value="Non-receptor_tyrosine_kinases"/>
</dbReference>
<dbReference type="InterPro" id="IPR001245">
    <property type="entry name" value="Ser-Thr/Tyr_kinase_cat_dom"/>
</dbReference>
<accession>A0A267GJJ1</accession>
<evidence type="ECO:0000313" key="12">
    <source>
        <dbReference type="EMBL" id="PAA86225.1"/>
    </source>
</evidence>
<dbReference type="SMART" id="SM00219">
    <property type="entry name" value="TyrKc"/>
    <property type="match status" value="1"/>
</dbReference>
<dbReference type="FunFam" id="1.10.510.10:FF:000554">
    <property type="entry name" value="Predicted protein"/>
    <property type="match status" value="1"/>
</dbReference>
<keyword evidence="3" id="KW-0808">Transferase</keyword>
<name>A0A267GJJ1_9PLAT</name>
<dbReference type="EC" id="2.7.10.2" evidence="1"/>
<feature type="compositionally biased region" description="Basic residues" evidence="10">
    <location>
        <begin position="685"/>
        <end position="694"/>
    </location>
</feature>
<feature type="compositionally biased region" description="Low complexity" evidence="10">
    <location>
        <begin position="546"/>
        <end position="560"/>
    </location>
</feature>
<dbReference type="EMBL" id="NIVC01000291">
    <property type="protein sequence ID" value="PAA86225.1"/>
    <property type="molecule type" value="Genomic_DNA"/>
</dbReference>
<evidence type="ECO:0000313" key="13">
    <source>
        <dbReference type="Proteomes" id="UP000215902"/>
    </source>
</evidence>
<keyword evidence="5" id="KW-0418">Kinase</keyword>
<evidence type="ECO:0000256" key="9">
    <source>
        <dbReference type="PROSITE-ProRule" id="PRU10141"/>
    </source>
</evidence>
<feature type="compositionally biased region" description="Low complexity" evidence="10">
    <location>
        <begin position="459"/>
        <end position="468"/>
    </location>
</feature>
<feature type="compositionally biased region" description="Basic residues" evidence="10">
    <location>
        <begin position="516"/>
        <end position="531"/>
    </location>
</feature>
<dbReference type="InterPro" id="IPR017441">
    <property type="entry name" value="Protein_kinase_ATP_BS"/>
</dbReference>
<keyword evidence="4 9" id="KW-0547">Nucleotide-binding</keyword>
<feature type="region of interest" description="Disordered" evidence="10">
    <location>
        <begin position="423"/>
        <end position="560"/>
    </location>
</feature>
<keyword evidence="13" id="KW-1185">Reference proteome</keyword>
<dbReference type="OrthoDB" id="98077at2759"/>
<evidence type="ECO:0000256" key="8">
    <source>
        <dbReference type="ARBA" id="ARBA00023137"/>
    </source>
</evidence>
<evidence type="ECO:0000256" key="6">
    <source>
        <dbReference type="ARBA" id="ARBA00022840"/>
    </source>
</evidence>
<dbReference type="PROSITE" id="PS00109">
    <property type="entry name" value="PROTEIN_KINASE_TYR"/>
    <property type="match status" value="1"/>
</dbReference>
<comment type="caution">
    <text evidence="12">The sequence shown here is derived from an EMBL/GenBank/DDBJ whole genome shotgun (WGS) entry which is preliminary data.</text>
</comment>
<evidence type="ECO:0000256" key="3">
    <source>
        <dbReference type="ARBA" id="ARBA00022679"/>
    </source>
</evidence>
<keyword evidence="7" id="KW-0727">SH2 domain</keyword>
<reference evidence="12 13" key="1">
    <citation type="submission" date="2017-06" db="EMBL/GenBank/DDBJ databases">
        <title>A platform for efficient transgenesis in Macrostomum lignano, a flatworm model organism for stem cell research.</title>
        <authorList>
            <person name="Berezikov E."/>
        </authorList>
    </citation>
    <scope>NUCLEOTIDE SEQUENCE [LARGE SCALE GENOMIC DNA]</scope>
    <source>
        <strain evidence="12">DV1</strain>
        <tissue evidence="12">Whole organism</tissue>
    </source>
</reference>
<evidence type="ECO:0000256" key="5">
    <source>
        <dbReference type="ARBA" id="ARBA00022777"/>
    </source>
</evidence>
<dbReference type="InterPro" id="IPR011009">
    <property type="entry name" value="Kinase-like_dom_sf"/>
</dbReference>
<sequence length="780" mass="87344">MDGGGEPAAGWRRRGRPRLGARQLRGAAHQHGAVRLVPRPDQPAHCRVPAGLRHQRQLPGAGQRVRARPDEHQPALQRRGLSLQSLPHRPGGLRRRHVLYHCRAGLSHRLPAGAAPRSVPDGIVCCLLYPAPKRLRAAFRSATSGEDSWEVDRTELAMKQKLGAGQYGDVYQAVWKRGGAAGCPTVAVKTIKEDMAMKVNEFLAEAQMMKRMEHQNLVQLLGVCTTEPPFYIITEYMAHGSLLEFLRTHRLELPPYTLLYMATQIANGMAYLEQHCFVHRDLAARNCLVGEGYVVKVADFGLTRLLDRDSPYVAHQGAKFPIKWTAPEGLAYNQFDTRSDVWSFGVLLWEIATYGCSPYPKVELTEVYQLLESGYRMDKPPVCPDSVYQLMLRCWRWEPDQRPAFAELYASLKAIRDALVEDVPPSPADTLPEMSPASGSAPVPLRPPPRTVRSQSMEQVQQQQQPQQRTVIGITSTTEAAAACRRPKVRRRRLRLLQPPCPKPAPAPLLLSQVGRLRRRRGAPRRSRRPRSSSPLTQALICPEGSASRRPSTSSSRSSSLQSCHRLRWPDLCLVTAATAAPAAPVTLCPCGEGVPPSWHRRRFRWPPRRRAAAASLRGRRLRQIELRPCCRLRLRQRCSSPSRIASSSSCRLRFTSAQPAPRHPSCRPRRLPSASPPPPLHLPLRLRLRRPCRLPRTSATTTKNPRARRPAHPPAPRPAPRRLSPSLRVCRRSRSHLQQRQRKLRVRLQQRSGCAGGRSNCRISSSSSRSASPSPRSSS</sequence>
<dbReference type="GO" id="GO:0004715">
    <property type="term" value="F:non-membrane spanning protein tyrosine kinase activity"/>
    <property type="evidence" value="ECO:0007669"/>
    <property type="project" value="UniProtKB-EC"/>
</dbReference>
<evidence type="ECO:0000256" key="4">
    <source>
        <dbReference type="ARBA" id="ARBA00022741"/>
    </source>
</evidence>
<proteinExistence type="predicted"/>
<dbReference type="STRING" id="282301.A0A267GJJ1"/>
<dbReference type="InterPro" id="IPR008266">
    <property type="entry name" value="Tyr_kinase_AS"/>
</dbReference>
<feature type="region of interest" description="Disordered" evidence="10">
    <location>
        <begin position="53"/>
        <end position="74"/>
    </location>
</feature>
<feature type="compositionally biased region" description="Basic residues" evidence="10">
    <location>
        <begin position="730"/>
        <end position="749"/>
    </location>
</feature>
<dbReference type="Gene3D" id="1.10.510.10">
    <property type="entry name" value="Transferase(Phosphotransferase) domain 1"/>
    <property type="match status" value="1"/>
</dbReference>
<dbReference type="Proteomes" id="UP000215902">
    <property type="component" value="Unassembled WGS sequence"/>
</dbReference>
<feature type="region of interest" description="Disordered" evidence="10">
    <location>
        <begin position="1"/>
        <end position="31"/>
    </location>
</feature>
<feature type="compositionally biased region" description="Low complexity" evidence="10">
    <location>
        <begin position="765"/>
        <end position="780"/>
    </location>
</feature>
<dbReference type="PANTHER" id="PTHR24418">
    <property type="entry name" value="TYROSINE-PROTEIN KINASE"/>
    <property type="match status" value="1"/>
</dbReference>
<feature type="binding site" evidence="9">
    <location>
        <position position="189"/>
    </location>
    <ligand>
        <name>ATP</name>
        <dbReference type="ChEBI" id="CHEBI:30616"/>
    </ligand>
</feature>
<evidence type="ECO:0000256" key="10">
    <source>
        <dbReference type="SAM" id="MobiDB-lite"/>
    </source>
</evidence>
<dbReference type="InterPro" id="IPR020635">
    <property type="entry name" value="Tyr_kinase_cat_dom"/>
</dbReference>
<protein>
    <recommendedName>
        <fullName evidence="1">non-specific protein-tyrosine kinase</fullName>
        <ecNumber evidence="1">2.7.10.2</ecNumber>
    </recommendedName>
</protein>
<gene>
    <name evidence="12" type="ORF">BOX15_Mlig018085g1</name>
</gene>
<evidence type="ECO:0000256" key="2">
    <source>
        <dbReference type="ARBA" id="ARBA00022553"/>
    </source>
</evidence>
<feature type="domain" description="Protein kinase" evidence="11">
    <location>
        <begin position="156"/>
        <end position="420"/>
    </location>
</feature>
<dbReference type="AlphaFoldDB" id="A0A267GJJ1"/>
<dbReference type="Pfam" id="PF07714">
    <property type="entry name" value="PK_Tyr_Ser-Thr"/>
    <property type="match status" value="1"/>
</dbReference>
<evidence type="ECO:0000256" key="7">
    <source>
        <dbReference type="ARBA" id="ARBA00022999"/>
    </source>
</evidence>
<feature type="compositionally biased region" description="Polar residues" evidence="10">
    <location>
        <begin position="469"/>
        <end position="479"/>
    </location>
</feature>